<dbReference type="OrthoDB" id="10058437at2759"/>
<dbReference type="Proteomes" id="UP001152622">
    <property type="component" value="Chromosome 10"/>
</dbReference>
<comment type="caution">
    <text evidence="3">The sequence shown here is derived from an EMBL/GenBank/DDBJ whole genome shotgun (WGS) entry which is preliminary data.</text>
</comment>
<reference evidence="3" key="1">
    <citation type="journal article" date="2023" name="Science">
        <title>Genome structures resolve the early diversification of teleost fishes.</title>
        <authorList>
            <person name="Parey E."/>
            <person name="Louis A."/>
            <person name="Montfort J."/>
            <person name="Bouchez O."/>
            <person name="Roques C."/>
            <person name="Iampietro C."/>
            <person name="Lluch J."/>
            <person name="Castinel A."/>
            <person name="Donnadieu C."/>
            <person name="Desvignes T."/>
            <person name="Floi Bucao C."/>
            <person name="Jouanno E."/>
            <person name="Wen M."/>
            <person name="Mejri S."/>
            <person name="Dirks R."/>
            <person name="Jansen H."/>
            <person name="Henkel C."/>
            <person name="Chen W.J."/>
            <person name="Zahm M."/>
            <person name="Cabau C."/>
            <person name="Klopp C."/>
            <person name="Thompson A.W."/>
            <person name="Robinson-Rechavi M."/>
            <person name="Braasch I."/>
            <person name="Lecointre G."/>
            <person name="Bobe J."/>
            <person name="Postlethwait J.H."/>
            <person name="Berthelot C."/>
            <person name="Roest Crollius H."/>
            <person name="Guiguen Y."/>
        </authorList>
    </citation>
    <scope>NUCLEOTIDE SEQUENCE</scope>
    <source>
        <strain evidence="3">WJC10195</strain>
    </source>
</reference>
<protein>
    <recommendedName>
        <fullName evidence="2">Pyrin domain-containing protein</fullName>
    </recommendedName>
</protein>
<evidence type="ECO:0000256" key="1">
    <source>
        <dbReference type="SAM" id="MobiDB-lite"/>
    </source>
</evidence>
<proteinExistence type="predicted"/>
<feature type="compositionally biased region" description="Basic and acidic residues" evidence="1">
    <location>
        <begin position="128"/>
        <end position="142"/>
    </location>
</feature>
<dbReference type="InterPro" id="IPR011029">
    <property type="entry name" value="DEATH-like_dom_sf"/>
</dbReference>
<sequence length="161" mass="18636">MTIKILNDASHPLHIFFEMMPPGRRFSTRCTNPSFNTVSLMAGQILEILKELTTAEFENFTFYLNDEERVLEECKPIPRSELEDQKVTGVVILMKNAYGDKMVKLTLEILKKIDRNDLVQRWESNPKNGEDHREPPTDDKGKEGVVILCDQCTSQQWNCFL</sequence>
<dbReference type="InterPro" id="IPR004020">
    <property type="entry name" value="DAPIN"/>
</dbReference>
<dbReference type="EMBL" id="JAINUF010000010">
    <property type="protein sequence ID" value="KAJ8349053.1"/>
    <property type="molecule type" value="Genomic_DNA"/>
</dbReference>
<dbReference type="SUPFAM" id="SSF47986">
    <property type="entry name" value="DEATH domain"/>
    <property type="match status" value="1"/>
</dbReference>
<dbReference type="Gene3D" id="1.10.533.10">
    <property type="entry name" value="Death Domain, Fas"/>
    <property type="match status" value="1"/>
</dbReference>
<feature type="region of interest" description="Disordered" evidence="1">
    <location>
        <begin position="121"/>
        <end position="142"/>
    </location>
</feature>
<evidence type="ECO:0000313" key="4">
    <source>
        <dbReference type="Proteomes" id="UP001152622"/>
    </source>
</evidence>
<organism evidence="3 4">
    <name type="scientific">Synaphobranchus kaupii</name>
    <name type="common">Kaup's arrowtooth eel</name>
    <dbReference type="NCBI Taxonomy" id="118154"/>
    <lineage>
        <taxon>Eukaryota</taxon>
        <taxon>Metazoa</taxon>
        <taxon>Chordata</taxon>
        <taxon>Craniata</taxon>
        <taxon>Vertebrata</taxon>
        <taxon>Euteleostomi</taxon>
        <taxon>Actinopterygii</taxon>
        <taxon>Neopterygii</taxon>
        <taxon>Teleostei</taxon>
        <taxon>Anguilliformes</taxon>
        <taxon>Synaphobranchidae</taxon>
        <taxon>Synaphobranchus</taxon>
    </lineage>
</organism>
<dbReference type="SMART" id="SM01289">
    <property type="entry name" value="PYRIN"/>
    <property type="match status" value="1"/>
</dbReference>
<accession>A0A9Q1F1B5</accession>
<dbReference type="Pfam" id="PF02758">
    <property type="entry name" value="PYRIN"/>
    <property type="match status" value="1"/>
</dbReference>
<evidence type="ECO:0000259" key="2">
    <source>
        <dbReference type="SMART" id="SM01289"/>
    </source>
</evidence>
<evidence type="ECO:0000313" key="3">
    <source>
        <dbReference type="EMBL" id="KAJ8349053.1"/>
    </source>
</evidence>
<name>A0A9Q1F1B5_SYNKA</name>
<dbReference type="AlphaFoldDB" id="A0A9Q1F1B5"/>
<gene>
    <name evidence="3" type="ORF">SKAU_G00276420</name>
</gene>
<feature type="domain" description="Pyrin" evidence="2">
    <location>
        <begin position="41"/>
        <end position="124"/>
    </location>
</feature>
<keyword evidence="4" id="KW-1185">Reference proteome</keyword>